<protein>
    <submittedName>
        <fullName evidence="4">TPR-repeat protein</fullName>
    </submittedName>
</protein>
<dbReference type="InterPro" id="IPR011990">
    <property type="entry name" value="TPR-like_helical_dom_sf"/>
</dbReference>
<evidence type="ECO:0000256" key="2">
    <source>
        <dbReference type="ARBA" id="ARBA00022803"/>
    </source>
</evidence>
<dbReference type="EMBL" id="CP002565">
    <property type="protein sequence ID" value="AEB68813.1"/>
    <property type="molecule type" value="Genomic_DNA"/>
</dbReference>
<dbReference type="PANTHER" id="PTHR44858">
    <property type="entry name" value="TETRATRICOPEPTIDE REPEAT PROTEIN 6"/>
    <property type="match status" value="1"/>
</dbReference>
<dbReference type="KEGG" id="mcj:MCON_2340"/>
<keyword evidence="1" id="KW-0677">Repeat</keyword>
<dbReference type="InterPro" id="IPR019734">
    <property type="entry name" value="TPR_rpt"/>
</dbReference>
<organism evidence="4 5">
    <name type="scientific">Methanothrix soehngenii (strain ATCC 5969 / DSM 3671 / JCM 10134 / NBRC 103675 / OCM 69 / GP-6)</name>
    <name type="common">Methanosaeta concilii</name>
    <dbReference type="NCBI Taxonomy" id="990316"/>
    <lineage>
        <taxon>Archaea</taxon>
        <taxon>Methanobacteriati</taxon>
        <taxon>Methanobacteriota</taxon>
        <taxon>Stenosarchaea group</taxon>
        <taxon>Methanomicrobia</taxon>
        <taxon>Methanotrichales</taxon>
        <taxon>Methanotrichaceae</taxon>
        <taxon>Methanothrix</taxon>
    </lineage>
</organism>
<dbReference type="SUPFAM" id="SSF48439">
    <property type="entry name" value="Protein prenylyltransferase"/>
    <property type="match status" value="1"/>
</dbReference>
<dbReference type="PROSITE" id="PS50293">
    <property type="entry name" value="TPR_REGION"/>
    <property type="match status" value="4"/>
</dbReference>
<dbReference type="InterPro" id="IPR050498">
    <property type="entry name" value="Ycf3"/>
</dbReference>
<dbReference type="InterPro" id="IPR013105">
    <property type="entry name" value="TPR_2"/>
</dbReference>
<dbReference type="HOGENOM" id="CLU_382949_0_0_2"/>
<feature type="repeat" description="TPR" evidence="3">
    <location>
        <begin position="347"/>
        <end position="380"/>
    </location>
</feature>
<keyword evidence="2 3" id="KW-0802">TPR repeat</keyword>
<proteinExistence type="predicted"/>
<dbReference type="Proteomes" id="UP000007807">
    <property type="component" value="Chromosome"/>
</dbReference>
<evidence type="ECO:0000313" key="5">
    <source>
        <dbReference type="Proteomes" id="UP000007807"/>
    </source>
</evidence>
<dbReference type="Gene3D" id="1.25.40.10">
    <property type="entry name" value="Tetratricopeptide repeat domain"/>
    <property type="match status" value="4"/>
</dbReference>
<feature type="repeat" description="TPR" evidence="3">
    <location>
        <begin position="210"/>
        <end position="243"/>
    </location>
</feature>
<reference evidence="4 5" key="1">
    <citation type="journal article" date="2011" name="J. Bacteriol.">
        <title>Complete genome sequence of Methanosaeta concilii, a specialist in aceticlastic methanogenesis.</title>
        <authorList>
            <person name="Barber R.D."/>
            <person name="Zhang L."/>
            <person name="Harnack M."/>
            <person name="Olson M.V."/>
            <person name="Kaul R."/>
            <person name="Ingram-Smith C."/>
            <person name="Smith K.S."/>
        </authorList>
    </citation>
    <scope>NUCLEOTIDE SEQUENCE [LARGE SCALE GENOMIC DNA]</scope>
    <source>
        <strain evidence="5">ATCC 5969 / DSM 3671 / JCM 10134 / NBRC 103675 / OCM 69 / GP-6</strain>
    </source>
</reference>
<feature type="repeat" description="TPR" evidence="3">
    <location>
        <begin position="436"/>
        <end position="469"/>
    </location>
</feature>
<dbReference type="SUPFAM" id="SSF48452">
    <property type="entry name" value="TPR-like"/>
    <property type="match status" value="1"/>
</dbReference>
<dbReference type="STRING" id="990316.MCON_2340"/>
<dbReference type="Pfam" id="PF00515">
    <property type="entry name" value="TPR_1"/>
    <property type="match status" value="3"/>
</dbReference>
<keyword evidence="5" id="KW-1185">Reference proteome</keyword>
<feature type="repeat" description="TPR" evidence="3">
    <location>
        <begin position="381"/>
        <end position="414"/>
    </location>
</feature>
<sequence>MVPTESVLASLECINGKMLINKESVRIEIYKQKMFTLPPPKWDSSKISKTYNISRKNIIKAELAKFLGTRQFHVYFPDAGLGGFVNLFISDAQVAQAEEMARMLTRIETSTTRLKCPKCGAEDDGKFCSQCGSPLSQIDALAKNEPITDMLEHSDDDSSLIDEVQNKQPNCIENNTSFELTSKTIWRDKGNAIENLEEINRSIETNAQDADAWRNKGIALHKQGKFNEAVAAYEKAIQINPLDSSSWSGKGAVLDDLGQYDQAIRAYDQAIEINPQDADSFANKGLNLYHYQAKYDEAIVALDMAIKINPQLAGAWNIKGGILTGRGKYGEAIEAYDKAIELDPLNASIWNNRGAAFVGEGNYDEAVRAFNRAIEIDQQNAYYWNAKCTALFKQTKYDEALNAVNKAIELDPNYKAAQTTKTLILRKLGNFNTEEAVDCFGKGVSFHQQGKYDEAILAYNKAIELDPTLTPEVQKAKDLLLGTQENSKIETISETNTHNVIEFDACPACKMGRLIVTDRKKLLGLMTQHDVTCNKCYSKLPDTKEFMRTWEAHKNIARDTWLADIRRGQGFPIEHNPPIILKRNETAIITLGDISLFENRSVRTGNYSSSRVRVAKGVSIGGGTFRSKSHEVLTEIDRGTLTLTNRRIVFLGGSHSSDILLKKIISIEPYRDGIVIGKEGRARTQTFKGINKTYLNITVENRTFQVPIDGVIFNSMIEALMN</sequence>
<name>F4BY61_METSG</name>
<feature type="repeat" description="TPR" evidence="3">
    <location>
        <begin position="244"/>
        <end position="277"/>
    </location>
</feature>
<gene>
    <name evidence="4" type="ordered locus">MCON_2340</name>
</gene>
<dbReference type="Pfam" id="PF07719">
    <property type="entry name" value="TPR_2"/>
    <property type="match status" value="1"/>
</dbReference>
<dbReference type="SMART" id="SM00028">
    <property type="entry name" value="TPR"/>
    <property type="match status" value="7"/>
</dbReference>
<evidence type="ECO:0000256" key="1">
    <source>
        <dbReference type="ARBA" id="ARBA00022737"/>
    </source>
</evidence>
<accession>F4BY61</accession>
<dbReference type="PROSITE" id="PS50005">
    <property type="entry name" value="TPR"/>
    <property type="match status" value="6"/>
</dbReference>
<dbReference type="PANTHER" id="PTHR44858:SF1">
    <property type="entry name" value="UDP-N-ACETYLGLUCOSAMINE--PEPTIDE N-ACETYLGLUCOSAMINYLTRANSFERASE SPINDLY-RELATED"/>
    <property type="match status" value="1"/>
</dbReference>
<evidence type="ECO:0000256" key="3">
    <source>
        <dbReference type="PROSITE-ProRule" id="PRU00339"/>
    </source>
</evidence>
<dbReference type="AlphaFoldDB" id="F4BY61"/>
<dbReference type="Pfam" id="PF13414">
    <property type="entry name" value="TPR_11"/>
    <property type="match status" value="1"/>
</dbReference>
<dbReference type="InParanoid" id="F4BY61"/>
<feature type="repeat" description="TPR" evidence="3">
    <location>
        <begin position="313"/>
        <end position="346"/>
    </location>
</feature>
<evidence type="ECO:0000313" key="4">
    <source>
        <dbReference type="EMBL" id="AEB68813.1"/>
    </source>
</evidence>